<feature type="domain" description="Xaa-Pro dipeptidyl-peptidase C-terminal" evidence="2">
    <location>
        <begin position="305"/>
        <end position="529"/>
    </location>
</feature>
<dbReference type="NCBIfam" id="TIGR00976">
    <property type="entry name" value="CocE_NonD"/>
    <property type="match status" value="1"/>
</dbReference>
<dbReference type="Pfam" id="PF02129">
    <property type="entry name" value="Peptidase_S15"/>
    <property type="match status" value="1"/>
</dbReference>
<dbReference type="SMART" id="SM00939">
    <property type="entry name" value="PepX_C"/>
    <property type="match status" value="1"/>
</dbReference>
<dbReference type="EMBL" id="JAUSUZ010000001">
    <property type="protein sequence ID" value="MDQ0364342.1"/>
    <property type="molecule type" value="Genomic_DNA"/>
</dbReference>
<dbReference type="InterPro" id="IPR050585">
    <property type="entry name" value="Xaa-Pro_dipeptidyl-ppase/CocE"/>
</dbReference>
<dbReference type="Gene3D" id="3.40.50.1820">
    <property type="entry name" value="alpha/beta hydrolase"/>
    <property type="match status" value="1"/>
</dbReference>
<dbReference type="SUPFAM" id="SSF53474">
    <property type="entry name" value="alpha/beta-Hydrolases"/>
    <property type="match status" value="1"/>
</dbReference>
<protein>
    <submittedName>
        <fullName evidence="3">CocE/NonD family hydrolase</fullName>
    </submittedName>
</protein>
<accession>A0AAE3VW53</accession>
<dbReference type="InterPro" id="IPR029058">
    <property type="entry name" value="AB_hydrolase_fold"/>
</dbReference>
<dbReference type="InterPro" id="IPR013736">
    <property type="entry name" value="Xaa-Pro_dipept_C"/>
</dbReference>
<dbReference type="Proteomes" id="UP001240236">
    <property type="component" value="Unassembled WGS sequence"/>
</dbReference>
<comment type="caution">
    <text evidence="3">The sequence shown here is derived from an EMBL/GenBank/DDBJ whole genome shotgun (WGS) entry which is preliminary data.</text>
</comment>
<dbReference type="Gene3D" id="1.10.3020.10">
    <property type="entry name" value="alpha-amino acid ester hydrolase ( Helical cap domain)"/>
    <property type="match status" value="1"/>
</dbReference>
<evidence type="ECO:0000313" key="4">
    <source>
        <dbReference type="Proteomes" id="UP001240236"/>
    </source>
</evidence>
<evidence type="ECO:0000313" key="3">
    <source>
        <dbReference type="EMBL" id="MDQ0364342.1"/>
    </source>
</evidence>
<organism evidence="3 4">
    <name type="scientific">Catenuloplanes indicus</name>
    <dbReference type="NCBI Taxonomy" id="137267"/>
    <lineage>
        <taxon>Bacteria</taxon>
        <taxon>Bacillati</taxon>
        <taxon>Actinomycetota</taxon>
        <taxon>Actinomycetes</taxon>
        <taxon>Micromonosporales</taxon>
        <taxon>Micromonosporaceae</taxon>
        <taxon>Catenuloplanes</taxon>
    </lineage>
</organism>
<sequence length="541" mass="58866">MIGESMAAAVAMALRLPRATGRRIVVRRDLSVRARDGVILRTDHYSPGHRAPAVLMRTPYGRDAVTGLIGRLLAERGLHVLVQFCRGTNGSGGRFEPLAHERADGLDTLDWLRRQPWYAGRLGLVGASYQGMATWALATEEIPELAAVVVAVSTAGIRDLIYAGESFSLDTVLTWAELMETQTVPWLPRRVELVRGQPRLAAGFGHLPLAAADRVATGRTVPFYQEWLTEHAAGADYWRGRDFGERLAGLTVPVAMVAAWQDIFLPGQLADFEALRRAGRRPSLTIGPWTHSAPGVFAAALRVGVPFMVKHLLDPAAVPDGRVDITLTGADGRRDRWPPRTRDTAFYLQPDRGLATVPAPAGPPDTFRYDPADPTPSLGGPLLVESRAGVKDNRELEARPDVLTYTSAPLDRDVTAIGTPSAEIWQSSSVPYHDVFVRICDVDPAGVSRNVCDGLTRVEGDGVHPVTVRMWPIGHVFRAGHRVRVQVSGGAHPRWARNPGTGEPLGAAVGMRAGERAVFHDGERRSAVHLPIEESDYDAFE</sequence>
<dbReference type="PANTHER" id="PTHR43056:SF10">
    <property type="entry name" value="COCE_NOND FAMILY, PUTATIVE (AFU_ORTHOLOGUE AFUA_7G00600)-RELATED"/>
    <property type="match status" value="1"/>
</dbReference>
<dbReference type="InterPro" id="IPR005674">
    <property type="entry name" value="CocE/Ser_esterase"/>
</dbReference>
<dbReference type="GO" id="GO:0008239">
    <property type="term" value="F:dipeptidyl-peptidase activity"/>
    <property type="evidence" value="ECO:0007669"/>
    <property type="project" value="InterPro"/>
</dbReference>
<keyword evidence="1 3" id="KW-0378">Hydrolase</keyword>
<dbReference type="SUPFAM" id="SSF49785">
    <property type="entry name" value="Galactose-binding domain-like"/>
    <property type="match status" value="1"/>
</dbReference>
<keyword evidence="4" id="KW-1185">Reference proteome</keyword>
<gene>
    <name evidence="3" type="ORF">J2S42_001011</name>
</gene>
<evidence type="ECO:0000259" key="2">
    <source>
        <dbReference type="SMART" id="SM00939"/>
    </source>
</evidence>
<dbReference type="InterPro" id="IPR000383">
    <property type="entry name" value="Xaa-Pro-like_dom"/>
</dbReference>
<reference evidence="3 4" key="1">
    <citation type="submission" date="2023-07" db="EMBL/GenBank/DDBJ databases">
        <title>Sequencing the genomes of 1000 actinobacteria strains.</title>
        <authorList>
            <person name="Klenk H.-P."/>
        </authorList>
    </citation>
    <scope>NUCLEOTIDE SEQUENCE [LARGE SCALE GENOMIC DNA]</scope>
    <source>
        <strain evidence="3 4">DSM 44709</strain>
    </source>
</reference>
<dbReference type="PANTHER" id="PTHR43056">
    <property type="entry name" value="PEPTIDASE S9 PROLYL OLIGOPEPTIDASE"/>
    <property type="match status" value="1"/>
</dbReference>
<name>A0AAE3VW53_9ACTN</name>
<dbReference type="Gene3D" id="2.60.120.260">
    <property type="entry name" value="Galactose-binding domain-like"/>
    <property type="match status" value="1"/>
</dbReference>
<dbReference type="AlphaFoldDB" id="A0AAE3VW53"/>
<proteinExistence type="predicted"/>
<dbReference type="InterPro" id="IPR008979">
    <property type="entry name" value="Galactose-bd-like_sf"/>
</dbReference>
<dbReference type="Pfam" id="PF08530">
    <property type="entry name" value="PepX_C"/>
    <property type="match status" value="1"/>
</dbReference>
<evidence type="ECO:0000256" key="1">
    <source>
        <dbReference type="ARBA" id="ARBA00022801"/>
    </source>
</evidence>